<gene>
    <name evidence="2" type="ORF">JIN78_01840</name>
</gene>
<accession>A0A934VGE9</accession>
<dbReference type="AlphaFoldDB" id="A0A934VGE9"/>
<dbReference type="RefSeq" id="WP_200390224.1">
    <property type="nucleotide sequence ID" value="NZ_JAENIO010000003.1"/>
</dbReference>
<evidence type="ECO:0000256" key="1">
    <source>
        <dbReference type="SAM" id="Phobius"/>
    </source>
</evidence>
<evidence type="ECO:0000313" key="3">
    <source>
        <dbReference type="Proteomes" id="UP000604083"/>
    </source>
</evidence>
<name>A0A934VGE9_9BACT</name>
<keyword evidence="1" id="KW-1133">Transmembrane helix</keyword>
<keyword evidence="3" id="KW-1185">Reference proteome</keyword>
<feature type="transmembrane region" description="Helical" evidence="1">
    <location>
        <begin position="211"/>
        <end position="229"/>
    </location>
</feature>
<reference evidence="2" key="1">
    <citation type="submission" date="2021-01" db="EMBL/GenBank/DDBJ databases">
        <title>Modified the classification status of verrucomicrobia.</title>
        <authorList>
            <person name="Feng X."/>
        </authorList>
    </citation>
    <scope>NUCLEOTIDE SEQUENCE</scope>
    <source>
        <strain evidence="2">KCTC 12986</strain>
    </source>
</reference>
<sequence length="400" mass="44065">MRSFLLLGLLLVSLPLLAQLPPSLGLAPSEPLPDEDVEAALYVTGWEVILEIVAKPLPLQNALGLGWDPAAPITPAQRALLAEKATVHFADHSTLLLDGEPAKLITDSVQFITPDKLTPETLPADALVRGEDFRIMVQASVPLPSLQTRLTLNWHQFPPGQDLLPLRVADSIGSRAYLLTPDSPELTPDIRLASNLRDTPPPPPQPGIHPLPLRWILLPLLALLALCLLRKLWKPALLVVLLGLLALLLVTTHNARSLQKLAHQVSDEEGKEITDRILEGVYHAFNFTSDEQQYDVLAQVLAEPALTETFLETNRTVEARKRGGSQVRVQNVTVEALTASPLPDGKAGFLANCLWRTRGQVGHWGHFHDRSNFFTAELHIEIVAGRWKATAIDLQNRIRE</sequence>
<protein>
    <submittedName>
        <fullName evidence="2">Uncharacterized protein</fullName>
    </submittedName>
</protein>
<keyword evidence="1" id="KW-0472">Membrane</keyword>
<feature type="transmembrane region" description="Helical" evidence="1">
    <location>
        <begin position="236"/>
        <end position="255"/>
    </location>
</feature>
<evidence type="ECO:0000313" key="2">
    <source>
        <dbReference type="EMBL" id="MBK1832788.1"/>
    </source>
</evidence>
<keyword evidence="1" id="KW-0812">Transmembrane</keyword>
<proteinExistence type="predicted"/>
<comment type="caution">
    <text evidence="2">The sequence shown here is derived from an EMBL/GenBank/DDBJ whole genome shotgun (WGS) entry which is preliminary data.</text>
</comment>
<organism evidence="2 3">
    <name type="scientific">Roseibacillus ishigakijimensis</name>
    <dbReference type="NCBI Taxonomy" id="454146"/>
    <lineage>
        <taxon>Bacteria</taxon>
        <taxon>Pseudomonadati</taxon>
        <taxon>Verrucomicrobiota</taxon>
        <taxon>Verrucomicrobiia</taxon>
        <taxon>Verrucomicrobiales</taxon>
        <taxon>Verrucomicrobiaceae</taxon>
        <taxon>Roseibacillus</taxon>
    </lineage>
</organism>
<dbReference type="Proteomes" id="UP000604083">
    <property type="component" value="Unassembled WGS sequence"/>
</dbReference>
<dbReference type="EMBL" id="JAENIO010000003">
    <property type="protein sequence ID" value="MBK1832788.1"/>
    <property type="molecule type" value="Genomic_DNA"/>
</dbReference>